<comment type="caution">
    <text evidence="1">The sequence shown here is derived from an EMBL/GenBank/DDBJ whole genome shotgun (WGS) entry which is preliminary data.</text>
</comment>
<dbReference type="Proteomes" id="UP000266188">
    <property type="component" value="Unassembled WGS sequence"/>
</dbReference>
<accession>A0A3A2ZXU8</accession>
<keyword evidence="2" id="KW-1185">Reference proteome</keyword>
<sequence>MDTKPDLIGVGRVGCVMRTEEVAVKTPNKWTVPDNASEYTTIVYEQMNRTNEESLIHEGRVYRHLAFVEGVLKPLYISDMEIQMPYISHRSLDNT</sequence>
<organism evidence="1 2">
    <name type="scientific">Aspergillus sclerotialis</name>
    <dbReference type="NCBI Taxonomy" id="2070753"/>
    <lineage>
        <taxon>Eukaryota</taxon>
        <taxon>Fungi</taxon>
        <taxon>Dikarya</taxon>
        <taxon>Ascomycota</taxon>
        <taxon>Pezizomycotina</taxon>
        <taxon>Eurotiomycetes</taxon>
        <taxon>Eurotiomycetidae</taxon>
        <taxon>Eurotiales</taxon>
        <taxon>Aspergillaceae</taxon>
        <taxon>Aspergillus</taxon>
        <taxon>Aspergillus subgen. Polypaecilum</taxon>
    </lineage>
</organism>
<proteinExistence type="predicted"/>
<protein>
    <submittedName>
        <fullName evidence="1">Uncharacterized protein</fullName>
    </submittedName>
</protein>
<gene>
    <name evidence="1" type="ORF">PHISCL_01527</name>
</gene>
<name>A0A3A2ZXU8_9EURO</name>
<dbReference type="AlphaFoldDB" id="A0A3A2ZXU8"/>
<dbReference type="OrthoDB" id="1668230at2759"/>
<dbReference type="EMBL" id="MVGC01000028">
    <property type="protein sequence ID" value="RJE26177.1"/>
    <property type="molecule type" value="Genomic_DNA"/>
</dbReference>
<reference evidence="2" key="1">
    <citation type="submission" date="2017-02" db="EMBL/GenBank/DDBJ databases">
        <authorList>
            <person name="Tafer H."/>
            <person name="Lopandic K."/>
        </authorList>
    </citation>
    <scope>NUCLEOTIDE SEQUENCE [LARGE SCALE GENOMIC DNA]</scope>
    <source>
        <strain evidence="2">CBS 366.77</strain>
    </source>
</reference>
<evidence type="ECO:0000313" key="1">
    <source>
        <dbReference type="EMBL" id="RJE26177.1"/>
    </source>
</evidence>
<evidence type="ECO:0000313" key="2">
    <source>
        <dbReference type="Proteomes" id="UP000266188"/>
    </source>
</evidence>